<keyword evidence="3" id="KW-1185">Reference proteome</keyword>
<dbReference type="Proteomes" id="UP000053370">
    <property type="component" value="Unassembled WGS sequence"/>
</dbReference>
<dbReference type="InterPro" id="IPR036291">
    <property type="entry name" value="NAD(P)-bd_dom_sf"/>
</dbReference>
<dbReference type="SUPFAM" id="SSF51735">
    <property type="entry name" value="NAD(P)-binding Rossmann-fold domains"/>
    <property type="match status" value="1"/>
</dbReference>
<evidence type="ECO:0000259" key="1">
    <source>
        <dbReference type="Pfam" id="PF16363"/>
    </source>
</evidence>
<dbReference type="STRING" id="1678840.ATC1_13813"/>
<dbReference type="PANTHER" id="PTHR43000">
    <property type="entry name" value="DTDP-D-GLUCOSE 4,6-DEHYDRATASE-RELATED"/>
    <property type="match status" value="1"/>
</dbReference>
<organism evidence="2">
    <name type="scientific">Flexilinea flocculi</name>
    <dbReference type="NCBI Taxonomy" id="1678840"/>
    <lineage>
        <taxon>Bacteria</taxon>
        <taxon>Bacillati</taxon>
        <taxon>Chloroflexota</taxon>
        <taxon>Anaerolineae</taxon>
        <taxon>Anaerolineales</taxon>
        <taxon>Anaerolineaceae</taxon>
        <taxon>Flexilinea</taxon>
    </lineage>
</organism>
<evidence type="ECO:0000313" key="3">
    <source>
        <dbReference type="Proteomes" id="UP000053370"/>
    </source>
</evidence>
<dbReference type="OrthoDB" id="9803061at2"/>
<name>A0A0S7BVH9_9CHLR</name>
<dbReference type="RefSeq" id="WP_062280819.1">
    <property type="nucleotide sequence ID" value="NZ_DF968181.1"/>
</dbReference>
<dbReference type="Pfam" id="PF16363">
    <property type="entry name" value="GDP_Man_Dehyd"/>
    <property type="match status" value="1"/>
</dbReference>
<dbReference type="AlphaFoldDB" id="A0A0S7BVH9"/>
<dbReference type="EMBL" id="DF968181">
    <property type="protein sequence ID" value="GAP40832.1"/>
    <property type="molecule type" value="Genomic_DNA"/>
</dbReference>
<gene>
    <name evidence="2" type="ORF">ATC1_13813</name>
</gene>
<feature type="domain" description="NAD(P)-binding" evidence="1">
    <location>
        <begin position="6"/>
        <end position="329"/>
    </location>
</feature>
<dbReference type="InterPro" id="IPR016040">
    <property type="entry name" value="NAD(P)-bd_dom"/>
</dbReference>
<reference evidence="2" key="1">
    <citation type="journal article" date="2015" name="Genome Announc.">
        <title>Draft Genome Sequence of Anaerolineae Strain TC1, a Novel Isolate from a Methanogenic Wastewater Treatment System.</title>
        <authorList>
            <person name="Matsuura N."/>
            <person name="Tourlousse D.M."/>
            <person name="Sun L."/>
            <person name="Toyonaga M."/>
            <person name="Kuroda K."/>
            <person name="Ohashi A."/>
            <person name="Cruz R."/>
            <person name="Yamaguchi T."/>
            <person name="Sekiguchi Y."/>
        </authorList>
    </citation>
    <scope>NUCLEOTIDE SEQUENCE [LARGE SCALE GENOMIC DNA]</scope>
    <source>
        <strain evidence="2">TC1</strain>
    </source>
</reference>
<evidence type="ECO:0000313" key="2">
    <source>
        <dbReference type="EMBL" id="GAP40832.1"/>
    </source>
</evidence>
<proteinExistence type="predicted"/>
<accession>A0A0S7BVH9</accession>
<protein>
    <submittedName>
        <fullName evidence="2">dTDP-D-glucose 4,6-dehydratase</fullName>
    </submittedName>
</protein>
<sequence length="342" mass="38325">MTQTYFITGGAGFIGSNFVAHLLEKNQNVVIFDNLSRNGSKMNLSWLREQYGQDAFRLIEGDVRDSDALDKAMEKMDVVAHFAGQVAVTTSVMNPKEDFEVNALGTLNVLEAVRKSKNHPIVLYTSTNKVYGGMENVRVIERENDYAYLDFPQGISENQLLDFHSPYGCSKGTGDQYVRDYHRIYGIPTIVFRQSAIYGPHQFGIEDQGWVSWFIIAVLTGKPITIYGNGKQVRDLLYIEDLVRAYSAAIDHPEVSAGKIYNIGGGPENCISIWKDFGPILESLCGHPIEVAYGDWRPGDQAIYISDIRKIKQELGWTPTISAKEGITRLYSWASANRNLFG</sequence>
<dbReference type="PATRIC" id="fig|1678840.3.peg.2193"/>
<dbReference type="Gene3D" id="3.40.50.720">
    <property type="entry name" value="NAD(P)-binding Rossmann-like Domain"/>
    <property type="match status" value="1"/>
</dbReference>